<dbReference type="InterPro" id="IPR029068">
    <property type="entry name" value="Glyas_Bleomycin-R_OHBP_Dase"/>
</dbReference>
<dbReference type="RefSeq" id="WP_286135627.1">
    <property type="nucleotide sequence ID" value="NZ_BRPL01000002.1"/>
</dbReference>
<comment type="caution">
    <text evidence="2">The sequence shown here is derived from an EMBL/GenBank/DDBJ whole genome shotgun (WGS) entry which is preliminary data.</text>
</comment>
<dbReference type="EMBL" id="BRPL01000002">
    <property type="protein sequence ID" value="GLB46173.1"/>
    <property type="molecule type" value="Genomic_DNA"/>
</dbReference>
<sequence>MTEYYPMLMFPKIMVTNIEKSTKWYELALGFKSIYKFRNSKNEVILNHLRLNKYQDIMLIQSDNVKIGNSIYLNLMVNDVKAMLKSVSPKAIQSPIEQKPWNATEAVVKDPDGHLITLTHPNISKEDLNPKTFKKSMRKTRSKLNYKSNR</sequence>
<accession>A0A9W6AZZ7</accession>
<dbReference type="InterPro" id="IPR037523">
    <property type="entry name" value="VOC_core"/>
</dbReference>
<gene>
    <name evidence="2" type="ORF">WR164_01520</name>
</gene>
<evidence type="ECO:0000259" key="1">
    <source>
        <dbReference type="PROSITE" id="PS51819"/>
    </source>
</evidence>
<dbReference type="CDD" id="cd06587">
    <property type="entry name" value="VOC"/>
    <property type="match status" value="1"/>
</dbReference>
<dbReference type="PROSITE" id="PS51819">
    <property type="entry name" value="VOC"/>
    <property type="match status" value="1"/>
</dbReference>
<dbReference type="Proteomes" id="UP001144204">
    <property type="component" value="Unassembled WGS sequence"/>
</dbReference>
<dbReference type="InterPro" id="IPR025870">
    <property type="entry name" value="Glyoxalase-like_dom"/>
</dbReference>
<dbReference type="AlphaFoldDB" id="A0A9W6AZZ7"/>
<name>A0A9W6AZZ7_9LACO</name>
<protein>
    <submittedName>
        <fullName evidence="2">Glyoxalase</fullName>
    </submittedName>
</protein>
<organism evidence="2 3">
    <name type="scientific">Philodulcilactobacillus myokoensis</name>
    <dbReference type="NCBI Taxonomy" id="2929573"/>
    <lineage>
        <taxon>Bacteria</taxon>
        <taxon>Bacillati</taxon>
        <taxon>Bacillota</taxon>
        <taxon>Bacilli</taxon>
        <taxon>Lactobacillales</taxon>
        <taxon>Lactobacillaceae</taxon>
        <taxon>Philodulcilactobacillus</taxon>
    </lineage>
</organism>
<dbReference type="SUPFAM" id="SSF54593">
    <property type="entry name" value="Glyoxalase/Bleomycin resistance protein/Dihydroxybiphenyl dioxygenase"/>
    <property type="match status" value="1"/>
</dbReference>
<dbReference type="Gene3D" id="3.10.180.10">
    <property type="entry name" value="2,3-Dihydroxybiphenyl 1,2-Dioxygenase, domain 1"/>
    <property type="match status" value="1"/>
</dbReference>
<keyword evidence="3" id="KW-1185">Reference proteome</keyword>
<evidence type="ECO:0000313" key="3">
    <source>
        <dbReference type="Proteomes" id="UP001144204"/>
    </source>
</evidence>
<reference evidence="2" key="2">
    <citation type="journal article" date="2023" name="PLoS ONE">
        <title>Philodulcilactobacillus myokoensis gen. nov., sp. nov., a fructophilic, acidophilic, and agar-phobic lactic acid bacterium isolated from fermented vegetable extracts.</title>
        <authorList>
            <person name="Kouya T."/>
            <person name="Ishiyama Y."/>
            <person name="Ohashi S."/>
            <person name="Kumakubo R."/>
            <person name="Yamazaki T."/>
            <person name="Otaki T."/>
        </authorList>
    </citation>
    <scope>NUCLEOTIDE SEQUENCE</scope>
    <source>
        <strain evidence="2">WR16-4</strain>
    </source>
</reference>
<evidence type="ECO:0000313" key="2">
    <source>
        <dbReference type="EMBL" id="GLB46173.1"/>
    </source>
</evidence>
<feature type="domain" description="VOC" evidence="1">
    <location>
        <begin position="6"/>
        <end position="121"/>
    </location>
</feature>
<proteinExistence type="predicted"/>
<reference evidence="2" key="1">
    <citation type="submission" date="2022-07" db="EMBL/GenBank/DDBJ databases">
        <authorList>
            <person name="Kouya T."/>
            <person name="Ishiyama Y."/>
        </authorList>
    </citation>
    <scope>NUCLEOTIDE SEQUENCE</scope>
    <source>
        <strain evidence="2">WR16-4</strain>
    </source>
</reference>
<dbReference type="Pfam" id="PF12681">
    <property type="entry name" value="Glyoxalase_2"/>
    <property type="match status" value="1"/>
</dbReference>